<dbReference type="EMBL" id="LGRX02020583">
    <property type="protein sequence ID" value="KAK3257373.1"/>
    <property type="molecule type" value="Genomic_DNA"/>
</dbReference>
<sequence length="159" mass="16533">MPEQDVTWAQMGSLNVTACAFKNSSIASTVYSIADLIPRGIPGADVRVSAGGDSAVFLAPMSGSRGGGSGSWRRCLGLAGGGSAIFLRLRRCPGLWAGGDSAIFPPRCLGLGWGGSAVFLAPMSGSRLAVTARYSRRRCPGLGWRWQRGIPGTMSGSWP</sequence>
<comment type="caution">
    <text evidence="1">The sequence shown here is derived from an EMBL/GenBank/DDBJ whole genome shotgun (WGS) entry which is preliminary data.</text>
</comment>
<dbReference type="Proteomes" id="UP001190700">
    <property type="component" value="Unassembled WGS sequence"/>
</dbReference>
<evidence type="ECO:0000313" key="1">
    <source>
        <dbReference type="EMBL" id="KAK3257373.1"/>
    </source>
</evidence>
<keyword evidence="2" id="KW-1185">Reference proteome</keyword>
<reference evidence="1 2" key="1">
    <citation type="journal article" date="2015" name="Genome Biol. Evol.">
        <title>Comparative Genomics of a Bacterivorous Green Alga Reveals Evolutionary Causalities and Consequences of Phago-Mixotrophic Mode of Nutrition.</title>
        <authorList>
            <person name="Burns J.A."/>
            <person name="Paasch A."/>
            <person name="Narechania A."/>
            <person name="Kim E."/>
        </authorList>
    </citation>
    <scope>NUCLEOTIDE SEQUENCE [LARGE SCALE GENOMIC DNA]</scope>
    <source>
        <strain evidence="1 2">PLY_AMNH</strain>
    </source>
</reference>
<protein>
    <submittedName>
        <fullName evidence="1">Uncharacterized protein</fullName>
    </submittedName>
</protein>
<evidence type="ECO:0000313" key="2">
    <source>
        <dbReference type="Proteomes" id="UP001190700"/>
    </source>
</evidence>
<proteinExistence type="predicted"/>
<organism evidence="1 2">
    <name type="scientific">Cymbomonas tetramitiformis</name>
    <dbReference type="NCBI Taxonomy" id="36881"/>
    <lineage>
        <taxon>Eukaryota</taxon>
        <taxon>Viridiplantae</taxon>
        <taxon>Chlorophyta</taxon>
        <taxon>Pyramimonadophyceae</taxon>
        <taxon>Pyramimonadales</taxon>
        <taxon>Pyramimonadaceae</taxon>
        <taxon>Cymbomonas</taxon>
    </lineage>
</organism>
<gene>
    <name evidence="1" type="ORF">CYMTET_33537</name>
</gene>
<accession>A0AAE0KQU8</accession>
<dbReference type="AlphaFoldDB" id="A0AAE0KQU8"/>
<name>A0AAE0KQU8_9CHLO</name>